<dbReference type="SUPFAM" id="SSF53254">
    <property type="entry name" value="Phosphoglycerate mutase-like"/>
    <property type="match status" value="1"/>
</dbReference>
<organism evidence="7 8">
    <name type="scientific">Thioalkalivibrio halophilus</name>
    <dbReference type="NCBI Taxonomy" id="252474"/>
    <lineage>
        <taxon>Bacteria</taxon>
        <taxon>Pseudomonadati</taxon>
        <taxon>Pseudomonadota</taxon>
        <taxon>Gammaproteobacteria</taxon>
        <taxon>Chromatiales</taxon>
        <taxon>Ectothiorhodospiraceae</taxon>
        <taxon>Thioalkalivibrio</taxon>
    </lineage>
</organism>
<evidence type="ECO:0000313" key="7">
    <source>
        <dbReference type="EMBL" id="OOC09238.1"/>
    </source>
</evidence>
<dbReference type="EMBL" id="MUZR01000056">
    <property type="protein sequence ID" value="OOC09238.1"/>
    <property type="molecule type" value="Genomic_DNA"/>
</dbReference>
<dbReference type="InterPro" id="IPR005952">
    <property type="entry name" value="Phosphogly_mut1"/>
</dbReference>
<proteinExistence type="inferred from homology"/>
<sequence length="203" mass="21666">MSTGASAGDGARVGLLRHGETTGEGFCGAGSDVPLTARGQAAMEGELARRRPPGLDSGEPAWDRIVTSPLQRCQGPASAWAERWEVPLVVEPRLRELHFGTWEGRSAAALMETEADALGRFWQDPEGCPPPQGEALGAFRERVLAGWRESVATPGTARTLVVTHGGVIRVLRAHFEGIPLAELLSIEAPLAVLHWVDPARVQA</sequence>
<dbReference type="EC" id="5.4.2.11" evidence="2"/>
<dbReference type="GO" id="GO:0004619">
    <property type="term" value="F:phosphoglycerate mutase activity"/>
    <property type="evidence" value="ECO:0007669"/>
    <property type="project" value="UniProtKB-EC"/>
</dbReference>
<dbReference type="Gene3D" id="3.40.50.1240">
    <property type="entry name" value="Phosphoglycerate mutase-like"/>
    <property type="match status" value="1"/>
</dbReference>
<evidence type="ECO:0000256" key="3">
    <source>
        <dbReference type="ARBA" id="ARBA00022432"/>
    </source>
</evidence>
<dbReference type="InterPro" id="IPR013078">
    <property type="entry name" value="His_Pase_superF_clade-1"/>
</dbReference>
<protein>
    <recommendedName>
        <fullName evidence="2">phosphoglycerate mutase (2,3-diphosphoglycerate-dependent)</fullName>
        <ecNumber evidence="2">5.4.2.11</ecNumber>
    </recommendedName>
</protein>
<evidence type="ECO:0000313" key="8">
    <source>
        <dbReference type="Proteomes" id="UP000189177"/>
    </source>
</evidence>
<dbReference type="STRING" id="252474.B1A74_12100"/>
<name>A0A1V2ZVU2_9GAMM</name>
<accession>A0A1V2ZVU2</accession>
<keyword evidence="4" id="KW-0324">Glycolysis</keyword>
<dbReference type="SMART" id="SM00855">
    <property type="entry name" value="PGAM"/>
    <property type="match status" value="1"/>
</dbReference>
<reference evidence="7 8" key="1">
    <citation type="submission" date="2017-02" db="EMBL/GenBank/DDBJ databases">
        <title>Genomic diversity within the haloalkaliphilic genus Thioalkalivibrio.</title>
        <authorList>
            <person name="Ahn A.-C."/>
            <person name="Meier-Kolthoff J."/>
            <person name="Overmars L."/>
            <person name="Richter M."/>
            <person name="Woyke T."/>
            <person name="Sorokin D.Y."/>
            <person name="Muyzer G."/>
        </authorList>
    </citation>
    <scope>NUCLEOTIDE SEQUENCE [LARGE SCALE GENOMIC DNA]</scope>
    <source>
        <strain evidence="7 8">HL17</strain>
    </source>
</reference>
<dbReference type="OrthoDB" id="9783269at2"/>
<evidence type="ECO:0000256" key="2">
    <source>
        <dbReference type="ARBA" id="ARBA00012028"/>
    </source>
</evidence>
<dbReference type="PANTHER" id="PTHR11931">
    <property type="entry name" value="PHOSPHOGLYCERATE MUTASE"/>
    <property type="match status" value="1"/>
</dbReference>
<evidence type="ECO:0000256" key="5">
    <source>
        <dbReference type="ARBA" id="ARBA00023235"/>
    </source>
</evidence>
<keyword evidence="3" id="KW-0312">Gluconeogenesis</keyword>
<dbReference type="InterPro" id="IPR029033">
    <property type="entry name" value="His_PPase_superfam"/>
</dbReference>
<evidence type="ECO:0000256" key="4">
    <source>
        <dbReference type="ARBA" id="ARBA00023152"/>
    </source>
</evidence>
<dbReference type="RefSeq" id="WP_077244777.1">
    <property type="nucleotide sequence ID" value="NZ_MUZR01000056.1"/>
</dbReference>
<feature type="site" description="Transition state stabilizer" evidence="6">
    <location>
        <position position="164"/>
    </location>
</feature>
<dbReference type="Pfam" id="PF00300">
    <property type="entry name" value="His_Phos_1"/>
    <property type="match status" value="1"/>
</dbReference>
<keyword evidence="8" id="KW-1185">Reference proteome</keyword>
<comment type="similarity">
    <text evidence="1">Belongs to the phosphoglycerate mutase family. BPG-dependent PGAM subfamily.</text>
</comment>
<comment type="caution">
    <text evidence="7">The sequence shown here is derived from an EMBL/GenBank/DDBJ whole genome shotgun (WGS) entry which is preliminary data.</text>
</comment>
<evidence type="ECO:0000256" key="6">
    <source>
        <dbReference type="PIRSR" id="PIRSR613078-3"/>
    </source>
</evidence>
<dbReference type="GO" id="GO:0006094">
    <property type="term" value="P:gluconeogenesis"/>
    <property type="evidence" value="ECO:0007669"/>
    <property type="project" value="UniProtKB-KW"/>
</dbReference>
<keyword evidence="5" id="KW-0413">Isomerase</keyword>
<dbReference type="GO" id="GO:0006096">
    <property type="term" value="P:glycolytic process"/>
    <property type="evidence" value="ECO:0007669"/>
    <property type="project" value="UniProtKB-KW"/>
</dbReference>
<evidence type="ECO:0000256" key="1">
    <source>
        <dbReference type="ARBA" id="ARBA00006717"/>
    </source>
</evidence>
<gene>
    <name evidence="7" type="ORF">B1A74_12100</name>
</gene>
<dbReference type="AlphaFoldDB" id="A0A1V2ZVU2"/>
<dbReference type="Proteomes" id="UP000189177">
    <property type="component" value="Unassembled WGS sequence"/>
</dbReference>
<dbReference type="CDD" id="cd07067">
    <property type="entry name" value="HP_PGM_like"/>
    <property type="match status" value="1"/>
</dbReference>